<feature type="compositionally biased region" description="Acidic residues" evidence="4">
    <location>
        <begin position="52"/>
        <end position="63"/>
    </location>
</feature>
<evidence type="ECO:0000256" key="1">
    <source>
        <dbReference type="ARBA" id="ARBA00022737"/>
    </source>
</evidence>
<dbReference type="Pfam" id="PF12796">
    <property type="entry name" value="Ank_2"/>
    <property type="match status" value="1"/>
</dbReference>
<dbReference type="GO" id="GO:0000976">
    <property type="term" value="F:transcription cis-regulatory region binding"/>
    <property type="evidence" value="ECO:0007669"/>
    <property type="project" value="TreeGrafter"/>
</dbReference>
<dbReference type="InterPro" id="IPR050663">
    <property type="entry name" value="Ankyrin-SOCS_Box"/>
</dbReference>
<dbReference type="PROSITE" id="PS50088">
    <property type="entry name" value="ANK_REPEAT"/>
    <property type="match status" value="3"/>
</dbReference>
<keyword evidence="6" id="KW-1185">Reference proteome</keyword>
<dbReference type="PANTHER" id="PTHR24193:SF121">
    <property type="entry name" value="ADA2A-CONTAINING COMPLEX COMPONENT 3, ISOFORM D"/>
    <property type="match status" value="1"/>
</dbReference>
<evidence type="ECO:0000313" key="5">
    <source>
        <dbReference type="EMBL" id="KAK3263380.1"/>
    </source>
</evidence>
<gene>
    <name evidence="5" type="ORF">CYMTET_27810</name>
</gene>
<protein>
    <submittedName>
        <fullName evidence="5">Uncharacterized protein</fullName>
    </submittedName>
</protein>
<dbReference type="AlphaFoldDB" id="A0AAE0FPB4"/>
<name>A0AAE0FPB4_9CHLO</name>
<evidence type="ECO:0000313" key="6">
    <source>
        <dbReference type="Proteomes" id="UP001190700"/>
    </source>
</evidence>
<dbReference type="SMART" id="SM00248">
    <property type="entry name" value="ANK"/>
    <property type="match status" value="5"/>
</dbReference>
<dbReference type="PANTHER" id="PTHR24193">
    <property type="entry name" value="ANKYRIN REPEAT PROTEIN"/>
    <property type="match status" value="1"/>
</dbReference>
<dbReference type="SUPFAM" id="SSF48403">
    <property type="entry name" value="Ankyrin repeat"/>
    <property type="match status" value="1"/>
</dbReference>
<feature type="non-terminal residue" evidence="5">
    <location>
        <position position="291"/>
    </location>
</feature>
<feature type="region of interest" description="Disordered" evidence="4">
    <location>
        <begin position="24"/>
        <end position="68"/>
    </location>
</feature>
<dbReference type="Proteomes" id="UP001190700">
    <property type="component" value="Unassembled WGS sequence"/>
</dbReference>
<organism evidence="5 6">
    <name type="scientific">Cymbomonas tetramitiformis</name>
    <dbReference type="NCBI Taxonomy" id="36881"/>
    <lineage>
        <taxon>Eukaryota</taxon>
        <taxon>Viridiplantae</taxon>
        <taxon>Chlorophyta</taxon>
        <taxon>Pyramimonadophyceae</taxon>
        <taxon>Pyramimonadales</taxon>
        <taxon>Pyramimonadaceae</taxon>
        <taxon>Cymbomonas</taxon>
    </lineage>
</organism>
<feature type="repeat" description="ANK" evidence="3">
    <location>
        <begin position="105"/>
        <end position="137"/>
    </location>
</feature>
<sequence>MSKSKGHSGVDYSKWDKMCADLSDEEDGNSYSNMPPFPFPYPPNFGLPYDGSPEDDEDEDDSSGDPTSRCHCEMCIGKVLLQGATEQDLAKVNWALKFHQPLQTDLQDALMLAVKEGYTDVTVELLEGGADPNYESGGSSSGKVNEMLTPLVVAVKHNRTAIVKELLNAGADPEIGTGAKERSAMFYAVNANFHHLVELLLNHGADVDDVVDNAHTALALAARKGHRDTLRVLLELGADVDLYGPDNGTALAFATWQNKGECVRLLLDHNATVDLEATKNNLTPLMIAAKY</sequence>
<keyword evidence="2 3" id="KW-0040">ANK repeat</keyword>
<dbReference type="PROSITE" id="PS50297">
    <property type="entry name" value="ANK_REP_REGION"/>
    <property type="match status" value="2"/>
</dbReference>
<dbReference type="GO" id="GO:0045944">
    <property type="term" value="P:positive regulation of transcription by RNA polymerase II"/>
    <property type="evidence" value="ECO:0007669"/>
    <property type="project" value="TreeGrafter"/>
</dbReference>
<dbReference type="InterPro" id="IPR002110">
    <property type="entry name" value="Ankyrin_rpt"/>
</dbReference>
<reference evidence="5 6" key="1">
    <citation type="journal article" date="2015" name="Genome Biol. Evol.">
        <title>Comparative Genomics of a Bacterivorous Green Alga Reveals Evolutionary Causalities and Consequences of Phago-Mixotrophic Mode of Nutrition.</title>
        <authorList>
            <person name="Burns J.A."/>
            <person name="Paasch A."/>
            <person name="Narechania A."/>
            <person name="Kim E."/>
        </authorList>
    </citation>
    <scope>NUCLEOTIDE SEQUENCE [LARGE SCALE GENOMIC DNA]</scope>
    <source>
        <strain evidence="5 6">PLY_AMNH</strain>
    </source>
</reference>
<feature type="repeat" description="ANK" evidence="3">
    <location>
        <begin position="146"/>
        <end position="178"/>
    </location>
</feature>
<keyword evidence="1" id="KW-0677">Repeat</keyword>
<comment type="caution">
    <text evidence="5">The sequence shown here is derived from an EMBL/GenBank/DDBJ whole genome shotgun (WGS) entry which is preliminary data.</text>
</comment>
<dbReference type="Pfam" id="PF00023">
    <property type="entry name" value="Ank"/>
    <property type="match status" value="1"/>
</dbReference>
<accession>A0AAE0FPB4</accession>
<dbReference type="Gene3D" id="1.25.40.20">
    <property type="entry name" value="Ankyrin repeat-containing domain"/>
    <property type="match status" value="2"/>
</dbReference>
<evidence type="ECO:0000256" key="4">
    <source>
        <dbReference type="SAM" id="MobiDB-lite"/>
    </source>
</evidence>
<evidence type="ECO:0000256" key="2">
    <source>
        <dbReference type="ARBA" id="ARBA00023043"/>
    </source>
</evidence>
<feature type="compositionally biased region" description="Pro residues" evidence="4">
    <location>
        <begin position="35"/>
        <end position="45"/>
    </location>
</feature>
<dbReference type="EMBL" id="LGRX02015492">
    <property type="protein sequence ID" value="KAK3263380.1"/>
    <property type="molecule type" value="Genomic_DNA"/>
</dbReference>
<dbReference type="GO" id="GO:0005634">
    <property type="term" value="C:nucleus"/>
    <property type="evidence" value="ECO:0007669"/>
    <property type="project" value="TreeGrafter"/>
</dbReference>
<dbReference type="InterPro" id="IPR036770">
    <property type="entry name" value="Ankyrin_rpt-contain_sf"/>
</dbReference>
<feature type="repeat" description="ANK" evidence="3">
    <location>
        <begin position="213"/>
        <end position="245"/>
    </location>
</feature>
<proteinExistence type="predicted"/>
<evidence type="ECO:0000256" key="3">
    <source>
        <dbReference type="PROSITE-ProRule" id="PRU00023"/>
    </source>
</evidence>